<evidence type="ECO:0000256" key="3">
    <source>
        <dbReference type="ARBA" id="ARBA00022553"/>
    </source>
</evidence>
<dbReference type="InterPro" id="IPR011006">
    <property type="entry name" value="CheY-like_superfamily"/>
</dbReference>
<dbReference type="EMBL" id="CP104694">
    <property type="protein sequence ID" value="UXI68301.1"/>
    <property type="molecule type" value="Genomic_DNA"/>
</dbReference>
<evidence type="ECO:0000256" key="2">
    <source>
        <dbReference type="ARBA" id="ARBA00012438"/>
    </source>
</evidence>
<dbReference type="InterPro" id="IPR004358">
    <property type="entry name" value="Sig_transdc_His_kin-like_C"/>
</dbReference>
<evidence type="ECO:0000313" key="8">
    <source>
        <dbReference type="Proteomes" id="UP001064632"/>
    </source>
</evidence>
<dbReference type="Proteomes" id="UP001064632">
    <property type="component" value="Chromosome"/>
</dbReference>
<dbReference type="Pfam" id="PF00512">
    <property type="entry name" value="HisKA"/>
    <property type="match status" value="1"/>
</dbReference>
<dbReference type="SMART" id="SM00448">
    <property type="entry name" value="REC"/>
    <property type="match status" value="1"/>
</dbReference>
<evidence type="ECO:0000259" key="5">
    <source>
        <dbReference type="PROSITE" id="PS50109"/>
    </source>
</evidence>
<dbReference type="Gene3D" id="3.30.565.10">
    <property type="entry name" value="Histidine kinase-like ATPase, C-terminal domain"/>
    <property type="match status" value="1"/>
</dbReference>
<keyword evidence="7" id="KW-0808">Transferase</keyword>
<dbReference type="SUPFAM" id="SSF47384">
    <property type="entry name" value="Homodimeric domain of signal transducing histidine kinase"/>
    <property type="match status" value="1"/>
</dbReference>
<sequence length="371" mass="40879">MPLSAPSREPLVLVVDDQPANIQLLGQVLSAAGYEVMPAASGEQALARAQARQPDLVLLDMIMPGMDGFEVCRRLHSEVALAEVPVIFLTAATERDFLVRAFEFGAVDYITKPFFAEELLARVRTHVNLKRANDHLRRIVREREDVTAIVAHDLKNPISNVRFAAQMLRRAGSTADRQVSLIEDIVSCCDEAIEFIQRFLQRRAEIERLRSMVLAPVDLGQLVERAIARQAVAAEAKNLTLSRSGEPLAAQADIAALRNVMQNLLSNAIRYAPVGSEIETRIDADRPGHARVFVMDRGPGIPESERTKLFQRFVRIARTDSTVDDSLSTGLGLAIAKGDIEQMGGYLWYEPRQGGGSVFAFELPLAQAITA</sequence>
<name>A0ABY6BE36_9GAMM</name>
<dbReference type="InterPro" id="IPR001789">
    <property type="entry name" value="Sig_transdc_resp-reg_receiver"/>
</dbReference>
<dbReference type="InterPro" id="IPR003594">
    <property type="entry name" value="HATPase_dom"/>
</dbReference>
<dbReference type="GO" id="GO:0016301">
    <property type="term" value="F:kinase activity"/>
    <property type="evidence" value="ECO:0007669"/>
    <property type="project" value="UniProtKB-KW"/>
</dbReference>
<evidence type="ECO:0000256" key="1">
    <source>
        <dbReference type="ARBA" id="ARBA00000085"/>
    </source>
</evidence>
<dbReference type="InterPro" id="IPR036097">
    <property type="entry name" value="HisK_dim/P_sf"/>
</dbReference>
<dbReference type="EC" id="2.7.13.3" evidence="2"/>
<feature type="modified residue" description="4-aspartylphosphate" evidence="4">
    <location>
        <position position="60"/>
    </location>
</feature>
<dbReference type="Pfam" id="PF00072">
    <property type="entry name" value="Response_reg"/>
    <property type="match status" value="1"/>
</dbReference>
<dbReference type="SUPFAM" id="SSF52172">
    <property type="entry name" value="CheY-like"/>
    <property type="match status" value="1"/>
</dbReference>
<evidence type="ECO:0000313" key="7">
    <source>
        <dbReference type="EMBL" id="UXI68301.1"/>
    </source>
</evidence>
<dbReference type="InterPro" id="IPR005467">
    <property type="entry name" value="His_kinase_dom"/>
</dbReference>
<dbReference type="PANTHER" id="PTHR43547:SF2">
    <property type="entry name" value="HYBRID SIGNAL TRANSDUCTION HISTIDINE KINASE C"/>
    <property type="match status" value="1"/>
</dbReference>
<gene>
    <name evidence="7" type="ORF">N4264_01235</name>
</gene>
<dbReference type="Gene3D" id="1.10.287.130">
    <property type="match status" value="1"/>
</dbReference>
<comment type="catalytic activity">
    <reaction evidence="1">
        <text>ATP + protein L-histidine = ADP + protein N-phospho-L-histidine.</text>
        <dbReference type="EC" id="2.7.13.3"/>
    </reaction>
</comment>
<dbReference type="Gene3D" id="3.40.50.2300">
    <property type="match status" value="1"/>
</dbReference>
<evidence type="ECO:0000256" key="4">
    <source>
        <dbReference type="PROSITE-ProRule" id="PRU00169"/>
    </source>
</evidence>
<accession>A0ABY6BE36</accession>
<dbReference type="PANTHER" id="PTHR43547">
    <property type="entry name" value="TWO-COMPONENT HISTIDINE KINASE"/>
    <property type="match status" value="1"/>
</dbReference>
<feature type="domain" description="Histidine kinase" evidence="5">
    <location>
        <begin position="149"/>
        <end position="367"/>
    </location>
</feature>
<dbReference type="RefSeq" id="WP_261695261.1">
    <property type="nucleotide sequence ID" value="NZ_CP104694.1"/>
</dbReference>
<organism evidence="7 8">
    <name type="scientific">Tahibacter amnicola</name>
    <dbReference type="NCBI Taxonomy" id="2976241"/>
    <lineage>
        <taxon>Bacteria</taxon>
        <taxon>Pseudomonadati</taxon>
        <taxon>Pseudomonadota</taxon>
        <taxon>Gammaproteobacteria</taxon>
        <taxon>Lysobacterales</taxon>
        <taxon>Rhodanobacteraceae</taxon>
        <taxon>Tahibacter</taxon>
    </lineage>
</organism>
<dbReference type="Pfam" id="PF02518">
    <property type="entry name" value="HATPase_c"/>
    <property type="match status" value="1"/>
</dbReference>
<keyword evidence="7" id="KW-0418">Kinase</keyword>
<feature type="domain" description="Response regulatory" evidence="6">
    <location>
        <begin position="11"/>
        <end position="127"/>
    </location>
</feature>
<dbReference type="CDD" id="cd19920">
    <property type="entry name" value="REC_PA4781-like"/>
    <property type="match status" value="1"/>
</dbReference>
<dbReference type="PROSITE" id="PS50109">
    <property type="entry name" value="HIS_KIN"/>
    <property type="match status" value="1"/>
</dbReference>
<dbReference type="PRINTS" id="PR00344">
    <property type="entry name" value="BCTRLSENSOR"/>
</dbReference>
<keyword evidence="8" id="KW-1185">Reference proteome</keyword>
<dbReference type="PROSITE" id="PS50110">
    <property type="entry name" value="RESPONSE_REGULATORY"/>
    <property type="match status" value="1"/>
</dbReference>
<protein>
    <recommendedName>
        <fullName evidence="2">histidine kinase</fullName>
        <ecNumber evidence="2">2.7.13.3</ecNumber>
    </recommendedName>
</protein>
<dbReference type="SUPFAM" id="SSF55874">
    <property type="entry name" value="ATPase domain of HSP90 chaperone/DNA topoisomerase II/histidine kinase"/>
    <property type="match status" value="1"/>
</dbReference>
<dbReference type="InterPro" id="IPR003661">
    <property type="entry name" value="HisK_dim/P_dom"/>
</dbReference>
<dbReference type="SMART" id="SM00388">
    <property type="entry name" value="HisKA"/>
    <property type="match status" value="1"/>
</dbReference>
<proteinExistence type="predicted"/>
<dbReference type="SMART" id="SM00387">
    <property type="entry name" value="HATPase_c"/>
    <property type="match status" value="1"/>
</dbReference>
<evidence type="ECO:0000259" key="6">
    <source>
        <dbReference type="PROSITE" id="PS50110"/>
    </source>
</evidence>
<dbReference type="InterPro" id="IPR036890">
    <property type="entry name" value="HATPase_C_sf"/>
</dbReference>
<dbReference type="CDD" id="cd00082">
    <property type="entry name" value="HisKA"/>
    <property type="match status" value="1"/>
</dbReference>
<keyword evidence="3 4" id="KW-0597">Phosphoprotein</keyword>
<reference evidence="7" key="1">
    <citation type="submission" date="2022-09" db="EMBL/GenBank/DDBJ databases">
        <title>Tahibacter sp. nov., isolated from a fresh water.</title>
        <authorList>
            <person name="Baek J.H."/>
            <person name="Lee J.K."/>
            <person name="Kim J.M."/>
            <person name="Jeon C.O."/>
        </authorList>
    </citation>
    <scope>NUCLEOTIDE SEQUENCE</scope>
    <source>
        <strain evidence="7">W38</strain>
    </source>
</reference>